<evidence type="ECO:0000313" key="3">
    <source>
        <dbReference type="Proteomes" id="UP000275846"/>
    </source>
</evidence>
<feature type="region of interest" description="Disordered" evidence="1">
    <location>
        <begin position="192"/>
        <end position="228"/>
    </location>
</feature>
<feature type="region of interest" description="Disordered" evidence="1">
    <location>
        <begin position="121"/>
        <end position="159"/>
    </location>
</feature>
<reference evidence="4" key="1">
    <citation type="submission" date="2016-06" db="UniProtKB">
        <authorList>
            <consortium name="WormBaseParasite"/>
        </authorList>
    </citation>
    <scope>IDENTIFICATION</scope>
</reference>
<accession>A0A183SF48</accession>
<feature type="region of interest" description="Disordered" evidence="1">
    <location>
        <begin position="62"/>
        <end position="83"/>
    </location>
</feature>
<dbReference type="OrthoDB" id="10659984at2759"/>
<sequence>MDGASEEDIDANIIPSSNIEPPPPVTYVMPIMKQFNSPPTVSSPSRLTRHALSYTDSSKTHVLPITRGDRKSGRLSEESQNTQLGVLSHASPDANLPLRKMLESTDASLDLRDIALSRCSDIASPAPRGSTAEMSSLSQKVRASAPPPTTLPRTSDSRTSVLTSLENLPMSRPSSISAGSFGFQSVSETDLLKSDSHSSGTHQECSAAHGLLKTPRPPDRGSKDTDEHMKVSTISDASYTQLPSTCVLTLHILEEGGRSGMKYQSTQFSNSVCWQAPNIHKVDGESFRLCEEISSAADILTGRCSEWLHKTNPQARISSGSSGYFCPRIQQVNTVAIPHGGQQPPEGLPGFGDPLNNLVVDSDQVGCSAVSSEATLAFREQFLLYVTVQTIEKDTGKELPVPLPLVKMDDVRVFEILTNLSLAPNLLEECWSSSGIPVAPSERLTQSPSRASSETPTYVHSNTLTHAFSTLHASSPICTCIFFHSLTSDALVPGEAQSISSLVPILPLTSKPESSSSELRRPILSAAHLYTQTGSPGLIACLALFLWCEHPTSPAHFFRQAAVVLTLNIVRRAEGGG</sequence>
<feature type="compositionally biased region" description="Polar residues" evidence="1">
    <location>
        <begin position="132"/>
        <end position="141"/>
    </location>
</feature>
<dbReference type="AlphaFoldDB" id="A0A183SF48"/>
<keyword evidence="3" id="KW-1185">Reference proteome</keyword>
<dbReference type="EMBL" id="UYSU01032354">
    <property type="protein sequence ID" value="VDL89231.1"/>
    <property type="molecule type" value="Genomic_DNA"/>
</dbReference>
<feature type="compositionally biased region" description="Basic and acidic residues" evidence="1">
    <location>
        <begin position="216"/>
        <end position="228"/>
    </location>
</feature>
<name>A0A183SF48_SCHSO</name>
<evidence type="ECO:0000313" key="4">
    <source>
        <dbReference type="WBParaSite" id="SSLN_0000294101-mRNA-1"/>
    </source>
</evidence>
<dbReference type="Proteomes" id="UP000275846">
    <property type="component" value="Unassembled WGS sequence"/>
</dbReference>
<dbReference type="WBParaSite" id="SSLN_0000294101-mRNA-1">
    <property type="protein sequence ID" value="SSLN_0000294101-mRNA-1"/>
    <property type="gene ID" value="SSLN_0000294101"/>
</dbReference>
<gene>
    <name evidence="2" type="ORF">SSLN_LOCUS2846</name>
</gene>
<feature type="compositionally biased region" description="Acidic residues" evidence="1">
    <location>
        <begin position="1"/>
        <end position="10"/>
    </location>
</feature>
<evidence type="ECO:0000313" key="2">
    <source>
        <dbReference type="EMBL" id="VDL89231.1"/>
    </source>
</evidence>
<feature type="region of interest" description="Disordered" evidence="1">
    <location>
        <begin position="1"/>
        <end position="23"/>
    </location>
</feature>
<evidence type="ECO:0000256" key="1">
    <source>
        <dbReference type="SAM" id="MobiDB-lite"/>
    </source>
</evidence>
<reference evidence="2 3" key="2">
    <citation type="submission" date="2018-11" db="EMBL/GenBank/DDBJ databases">
        <authorList>
            <consortium name="Pathogen Informatics"/>
        </authorList>
    </citation>
    <scope>NUCLEOTIDE SEQUENCE [LARGE SCALE GENOMIC DNA]</scope>
    <source>
        <strain evidence="2 3">NST_G2</strain>
    </source>
</reference>
<protein>
    <submittedName>
        <fullName evidence="4">FSA_C domain-containing protein</fullName>
    </submittedName>
</protein>
<organism evidence="4">
    <name type="scientific">Schistocephalus solidus</name>
    <name type="common">Tapeworm</name>
    <dbReference type="NCBI Taxonomy" id="70667"/>
    <lineage>
        <taxon>Eukaryota</taxon>
        <taxon>Metazoa</taxon>
        <taxon>Spiralia</taxon>
        <taxon>Lophotrochozoa</taxon>
        <taxon>Platyhelminthes</taxon>
        <taxon>Cestoda</taxon>
        <taxon>Eucestoda</taxon>
        <taxon>Diphyllobothriidea</taxon>
        <taxon>Diphyllobothriidae</taxon>
        <taxon>Schistocephalus</taxon>
    </lineage>
</organism>
<proteinExistence type="predicted"/>
<feature type="compositionally biased region" description="Basic and acidic residues" evidence="1">
    <location>
        <begin position="67"/>
        <end position="77"/>
    </location>
</feature>